<dbReference type="InterPro" id="IPR008942">
    <property type="entry name" value="ENTH_VHS"/>
</dbReference>
<dbReference type="PANTHER" id="PTHR22951">
    <property type="entry name" value="CLATHRIN ASSEMBLY PROTEIN"/>
    <property type="match status" value="1"/>
</dbReference>
<dbReference type="GO" id="GO:0000149">
    <property type="term" value="F:SNARE binding"/>
    <property type="evidence" value="ECO:0007669"/>
    <property type="project" value="TreeGrafter"/>
</dbReference>
<evidence type="ECO:0000256" key="1">
    <source>
        <dbReference type="ARBA" id="ARBA00004132"/>
    </source>
</evidence>
<evidence type="ECO:0000256" key="2">
    <source>
        <dbReference type="ARBA" id="ARBA00004555"/>
    </source>
</evidence>
<dbReference type="Pfam" id="PF07651">
    <property type="entry name" value="ANTH"/>
    <property type="match status" value="1"/>
</dbReference>
<dbReference type="InterPro" id="IPR045192">
    <property type="entry name" value="AP180-like"/>
</dbReference>
<evidence type="ECO:0000256" key="3">
    <source>
        <dbReference type="ARBA" id="ARBA00004600"/>
    </source>
</evidence>
<dbReference type="GO" id="GO:0005905">
    <property type="term" value="C:clathrin-coated pit"/>
    <property type="evidence" value="ECO:0007669"/>
    <property type="project" value="UniProtKB-SubCell"/>
</dbReference>
<dbReference type="Gramene" id="PSS19580">
    <property type="protein sequence ID" value="PSS19580"/>
    <property type="gene ID" value="CEY00_Acc11676"/>
</dbReference>
<keyword evidence="6" id="KW-0472">Membrane</keyword>
<dbReference type="PANTHER" id="PTHR22951:SF24">
    <property type="entry name" value="ENTH DOMAIN-CONTAINING PROTEIN"/>
    <property type="match status" value="1"/>
</dbReference>
<gene>
    <name evidence="10" type="ORF">CEY00_Acc11676</name>
</gene>
<evidence type="ECO:0000313" key="11">
    <source>
        <dbReference type="Proteomes" id="UP000241394"/>
    </source>
</evidence>
<dbReference type="GO" id="GO:0006900">
    <property type="term" value="P:vesicle budding from membrane"/>
    <property type="evidence" value="ECO:0007669"/>
    <property type="project" value="TreeGrafter"/>
</dbReference>
<dbReference type="EMBL" id="NKQK01000010">
    <property type="protein sequence ID" value="PSS19580.1"/>
    <property type="molecule type" value="Genomic_DNA"/>
</dbReference>
<evidence type="ECO:0000256" key="6">
    <source>
        <dbReference type="ARBA" id="ARBA00023136"/>
    </source>
</evidence>
<dbReference type="Gene3D" id="1.25.40.90">
    <property type="match status" value="1"/>
</dbReference>
<dbReference type="OrthoDB" id="44015at2759"/>
<evidence type="ECO:0000256" key="8">
    <source>
        <dbReference type="ARBA" id="ARBA00023329"/>
    </source>
</evidence>
<dbReference type="PROSITE" id="PS50942">
    <property type="entry name" value="ENTH"/>
    <property type="match status" value="1"/>
</dbReference>
<organism evidence="10 11">
    <name type="scientific">Actinidia chinensis var. chinensis</name>
    <name type="common">Chinese soft-hair kiwi</name>
    <dbReference type="NCBI Taxonomy" id="1590841"/>
    <lineage>
        <taxon>Eukaryota</taxon>
        <taxon>Viridiplantae</taxon>
        <taxon>Streptophyta</taxon>
        <taxon>Embryophyta</taxon>
        <taxon>Tracheophyta</taxon>
        <taxon>Spermatophyta</taxon>
        <taxon>Magnoliopsida</taxon>
        <taxon>eudicotyledons</taxon>
        <taxon>Gunneridae</taxon>
        <taxon>Pentapetalae</taxon>
        <taxon>asterids</taxon>
        <taxon>Ericales</taxon>
        <taxon>Actinidiaceae</taxon>
        <taxon>Actinidia</taxon>
    </lineage>
</organism>
<dbReference type="InterPro" id="IPR013809">
    <property type="entry name" value="ENTH"/>
</dbReference>
<dbReference type="GO" id="GO:0032050">
    <property type="term" value="F:clathrin heavy chain binding"/>
    <property type="evidence" value="ECO:0007669"/>
    <property type="project" value="TreeGrafter"/>
</dbReference>
<comment type="subcellular location">
    <subcellularLocation>
        <location evidence="1">Cytoplasmic vesicle</location>
        <location evidence="1">Clathrin-coated vesicle</location>
    </subcellularLocation>
    <subcellularLocation>
        <location evidence="2">Golgi apparatus</location>
    </subcellularLocation>
    <subcellularLocation>
        <location evidence="3">Membrane</location>
        <location evidence="3">Clathrin-coated pit</location>
    </subcellularLocation>
</comment>
<proteinExistence type="predicted"/>
<keyword evidence="7" id="KW-0168">Coated pit</keyword>
<evidence type="ECO:0000313" key="10">
    <source>
        <dbReference type="EMBL" id="PSS19580.1"/>
    </source>
</evidence>
<dbReference type="GO" id="GO:0005546">
    <property type="term" value="F:phosphatidylinositol-4,5-bisphosphate binding"/>
    <property type="evidence" value="ECO:0007669"/>
    <property type="project" value="TreeGrafter"/>
</dbReference>
<dbReference type="AlphaFoldDB" id="A0A2R6R2V1"/>
<evidence type="ECO:0000256" key="4">
    <source>
        <dbReference type="ARBA" id="ARBA00022583"/>
    </source>
</evidence>
<dbReference type="GO" id="GO:0030136">
    <property type="term" value="C:clathrin-coated vesicle"/>
    <property type="evidence" value="ECO:0007669"/>
    <property type="project" value="UniProtKB-SubCell"/>
</dbReference>
<sequence length="343" mass="38431">MGRQKKLMRNFIGIIKDRASLIKAALSIKRATATVRAAVLRATTHSPSSPPKDHHVAAVLALGRGSRPIARTCIAAIMDRLHGTSDAHVALKCLITLRHVVARGTFILRDQLSFFPVGGGRNFFNVSAFRDGRDVETWEISSWVRWYGAVLESNLIASRILGVYISSSSDLTQNMHTITSLLNSDLMREIDVLVGIVEELSNFPDSLHCQQNNLIYEAVNLAGEDYRSTQSQIGARLSECVDRIDESSFGESAELTRCLVRLQECRERLVALFVNRQRNDAFWDLVRETKVKAEEERDRGRWAVTVSESTRFEERVKGPSQRLMLAYGGVWDRVALTVMPAMA</sequence>
<dbReference type="InterPro" id="IPR011417">
    <property type="entry name" value="ANTH_dom"/>
</dbReference>
<feature type="domain" description="ENTH" evidence="9">
    <location>
        <begin position="27"/>
        <end position="165"/>
    </location>
</feature>
<comment type="caution">
    <text evidence="10">The sequence shown here is derived from an EMBL/GenBank/DDBJ whole genome shotgun (WGS) entry which is preliminary data.</text>
</comment>
<dbReference type="FunFam" id="1.25.40.90:FF:000035">
    <property type="entry name" value="Putative clathrin assembly protein At4g40080"/>
    <property type="match status" value="1"/>
</dbReference>
<accession>A0A2R6R2V1</accession>
<keyword evidence="4" id="KW-0254">Endocytosis</keyword>
<evidence type="ECO:0000256" key="7">
    <source>
        <dbReference type="ARBA" id="ARBA00023176"/>
    </source>
</evidence>
<keyword evidence="11" id="KW-1185">Reference proteome</keyword>
<dbReference type="STRING" id="1590841.A0A2R6R2V1"/>
<dbReference type="Proteomes" id="UP000241394">
    <property type="component" value="Chromosome LG10"/>
</dbReference>
<keyword evidence="8" id="KW-0968">Cytoplasmic vesicle</keyword>
<protein>
    <submittedName>
        <fullName evidence="10">Clathrin assembly protein</fullName>
    </submittedName>
</protein>
<dbReference type="InterPro" id="IPR048050">
    <property type="entry name" value="ANTH_N_plant"/>
</dbReference>
<evidence type="ECO:0000259" key="9">
    <source>
        <dbReference type="PROSITE" id="PS50942"/>
    </source>
</evidence>
<reference evidence="11" key="2">
    <citation type="journal article" date="2018" name="BMC Genomics">
        <title>A manually annotated Actinidia chinensis var. chinensis (kiwifruit) genome highlights the challenges associated with draft genomes and gene prediction in plants.</title>
        <authorList>
            <person name="Pilkington S.M."/>
            <person name="Crowhurst R."/>
            <person name="Hilario E."/>
            <person name="Nardozza S."/>
            <person name="Fraser L."/>
            <person name="Peng Y."/>
            <person name="Gunaseelan K."/>
            <person name="Simpson R."/>
            <person name="Tahir J."/>
            <person name="Deroles S.C."/>
            <person name="Templeton K."/>
            <person name="Luo Z."/>
            <person name="Davy M."/>
            <person name="Cheng C."/>
            <person name="McNeilage M."/>
            <person name="Scaglione D."/>
            <person name="Liu Y."/>
            <person name="Zhang Q."/>
            <person name="Datson P."/>
            <person name="De Silva N."/>
            <person name="Gardiner S.E."/>
            <person name="Bassett H."/>
            <person name="Chagne D."/>
            <person name="McCallum J."/>
            <person name="Dzierzon H."/>
            <person name="Deng C."/>
            <person name="Wang Y.Y."/>
            <person name="Barron L."/>
            <person name="Manako K."/>
            <person name="Bowen J."/>
            <person name="Foster T.M."/>
            <person name="Erridge Z.A."/>
            <person name="Tiffin H."/>
            <person name="Waite C.N."/>
            <person name="Davies K.M."/>
            <person name="Grierson E.P."/>
            <person name="Laing W.A."/>
            <person name="Kirk R."/>
            <person name="Chen X."/>
            <person name="Wood M."/>
            <person name="Montefiori M."/>
            <person name="Brummell D.A."/>
            <person name="Schwinn K.E."/>
            <person name="Catanach A."/>
            <person name="Fullerton C."/>
            <person name="Li D."/>
            <person name="Meiyalaghan S."/>
            <person name="Nieuwenhuizen N."/>
            <person name="Read N."/>
            <person name="Prakash R."/>
            <person name="Hunter D."/>
            <person name="Zhang H."/>
            <person name="McKenzie M."/>
            <person name="Knabel M."/>
            <person name="Harris A."/>
            <person name="Allan A.C."/>
            <person name="Gleave A."/>
            <person name="Chen A."/>
            <person name="Janssen B.J."/>
            <person name="Plunkett B."/>
            <person name="Ampomah-Dwamena C."/>
            <person name="Voogd C."/>
            <person name="Leif D."/>
            <person name="Lafferty D."/>
            <person name="Souleyre E.J.F."/>
            <person name="Varkonyi-Gasic E."/>
            <person name="Gambi F."/>
            <person name="Hanley J."/>
            <person name="Yao J.L."/>
            <person name="Cheung J."/>
            <person name="David K.M."/>
            <person name="Warren B."/>
            <person name="Marsh K."/>
            <person name="Snowden K.C."/>
            <person name="Lin-Wang K."/>
            <person name="Brian L."/>
            <person name="Martinez-Sanchez M."/>
            <person name="Wang M."/>
            <person name="Ileperuma N."/>
            <person name="Macnee N."/>
            <person name="Campin R."/>
            <person name="McAtee P."/>
            <person name="Drummond R.S.M."/>
            <person name="Espley R.V."/>
            <person name="Ireland H.S."/>
            <person name="Wu R."/>
            <person name="Atkinson R.G."/>
            <person name="Karunairetnam S."/>
            <person name="Bulley S."/>
            <person name="Chunkath S."/>
            <person name="Hanley Z."/>
            <person name="Storey R."/>
            <person name="Thrimawithana A.H."/>
            <person name="Thomson S."/>
            <person name="David C."/>
            <person name="Testolin R."/>
            <person name="Huang H."/>
            <person name="Hellens R.P."/>
            <person name="Schaffer R.J."/>
        </authorList>
    </citation>
    <scope>NUCLEOTIDE SEQUENCE [LARGE SCALE GENOMIC DNA]</scope>
    <source>
        <strain evidence="11">cv. Red5</strain>
    </source>
</reference>
<dbReference type="OMA" id="HEIMILV"/>
<dbReference type="GO" id="GO:0005794">
    <property type="term" value="C:Golgi apparatus"/>
    <property type="evidence" value="ECO:0007669"/>
    <property type="project" value="UniProtKB-SubCell"/>
</dbReference>
<name>A0A2R6R2V1_ACTCC</name>
<dbReference type="InParanoid" id="A0A2R6R2V1"/>
<dbReference type="CDD" id="cd16987">
    <property type="entry name" value="ANTH_N_AP180_plant"/>
    <property type="match status" value="1"/>
</dbReference>
<dbReference type="GO" id="GO:0048268">
    <property type="term" value="P:clathrin coat assembly"/>
    <property type="evidence" value="ECO:0007669"/>
    <property type="project" value="InterPro"/>
</dbReference>
<dbReference type="GO" id="GO:0072583">
    <property type="term" value="P:clathrin-dependent endocytosis"/>
    <property type="evidence" value="ECO:0007669"/>
    <property type="project" value="InterPro"/>
</dbReference>
<evidence type="ECO:0000256" key="5">
    <source>
        <dbReference type="ARBA" id="ARBA00023034"/>
    </source>
</evidence>
<dbReference type="SUPFAM" id="SSF48464">
    <property type="entry name" value="ENTH/VHS domain"/>
    <property type="match status" value="1"/>
</dbReference>
<dbReference type="GO" id="GO:0005545">
    <property type="term" value="F:1-phosphatidylinositol binding"/>
    <property type="evidence" value="ECO:0007669"/>
    <property type="project" value="TreeGrafter"/>
</dbReference>
<keyword evidence="5" id="KW-0333">Golgi apparatus</keyword>
<reference evidence="10 11" key="1">
    <citation type="submission" date="2017-07" db="EMBL/GenBank/DDBJ databases">
        <title>An improved, manually edited Actinidia chinensis var. chinensis (kiwifruit) genome highlights the challenges associated with draft genomes and gene prediction in plants.</title>
        <authorList>
            <person name="Pilkington S."/>
            <person name="Crowhurst R."/>
            <person name="Hilario E."/>
            <person name="Nardozza S."/>
            <person name="Fraser L."/>
            <person name="Peng Y."/>
            <person name="Gunaseelan K."/>
            <person name="Simpson R."/>
            <person name="Tahir J."/>
            <person name="Deroles S."/>
            <person name="Templeton K."/>
            <person name="Luo Z."/>
            <person name="Davy M."/>
            <person name="Cheng C."/>
            <person name="Mcneilage M."/>
            <person name="Scaglione D."/>
            <person name="Liu Y."/>
            <person name="Zhang Q."/>
            <person name="Datson P."/>
            <person name="De Silva N."/>
            <person name="Gardiner S."/>
            <person name="Bassett H."/>
            <person name="Chagne D."/>
            <person name="Mccallum J."/>
            <person name="Dzierzon H."/>
            <person name="Deng C."/>
            <person name="Wang Y.-Y."/>
            <person name="Barron N."/>
            <person name="Manako K."/>
            <person name="Bowen J."/>
            <person name="Foster T."/>
            <person name="Erridge Z."/>
            <person name="Tiffin H."/>
            <person name="Waite C."/>
            <person name="Davies K."/>
            <person name="Grierson E."/>
            <person name="Laing W."/>
            <person name="Kirk R."/>
            <person name="Chen X."/>
            <person name="Wood M."/>
            <person name="Montefiori M."/>
            <person name="Brummell D."/>
            <person name="Schwinn K."/>
            <person name="Catanach A."/>
            <person name="Fullerton C."/>
            <person name="Li D."/>
            <person name="Meiyalaghan S."/>
            <person name="Nieuwenhuizen N."/>
            <person name="Read N."/>
            <person name="Prakash R."/>
            <person name="Hunter D."/>
            <person name="Zhang H."/>
            <person name="Mckenzie M."/>
            <person name="Knabel M."/>
            <person name="Harris A."/>
            <person name="Allan A."/>
            <person name="Chen A."/>
            <person name="Janssen B."/>
            <person name="Plunkett B."/>
            <person name="Dwamena C."/>
            <person name="Voogd C."/>
            <person name="Leif D."/>
            <person name="Lafferty D."/>
            <person name="Souleyre E."/>
            <person name="Varkonyi-Gasic E."/>
            <person name="Gambi F."/>
            <person name="Hanley J."/>
            <person name="Yao J.-L."/>
            <person name="Cheung J."/>
            <person name="David K."/>
            <person name="Warren B."/>
            <person name="Marsh K."/>
            <person name="Snowden K."/>
            <person name="Lin-Wang K."/>
            <person name="Brian L."/>
            <person name="Martinez-Sanchez M."/>
            <person name="Wang M."/>
            <person name="Ileperuma N."/>
            <person name="Macnee N."/>
            <person name="Campin R."/>
            <person name="Mcatee P."/>
            <person name="Drummond R."/>
            <person name="Espley R."/>
            <person name="Ireland H."/>
            <person name="Wu R."/>
            <person name="Atkinson R."/>
            <person name="Karunairetnam S."/>
            <person name="Bulley S."/>
            <person name="Chunkath S."/>
            <person name="Hanley Z."/>
            <person name="Storey R."/>
            <person name="Thrimawithana A."/>
            <person name="Thomson S."/>
            <person name="David C."/>
            <person name="Testolin R."/>
        </authorList>
    </citation>
    <scope>NUCLEOTIDE SEQUENCE [LARGE SCALE GENOMIC DNA]</scope>
    <source>
        <strain evidence="11">cv. Red5</strain>
        <tissue evidence="10">Young leaf</tissue>
    </source>
</reference>